<dbReference type="GO" id="GO:0000155">
    <property type="term" value="F:phosphorelay sensor kinase activity"/>
    <property type="evidence" value="ECO:0007669"/>
    <property type="project" value="InterPro"/>
</dbReference>
<keyword evidence="4" id="KW-0808">Transferase</keyword>
<evidence type="ECO:0000256" key="4">
    <source>
        <dbReference type="ARBA" id="ARBA00022679"/>
    </source>
</evidence>
<dbReference type="EMBL" id="QOQD01000008">
    <property type="protein sequence ID" value="RCL73245.1"/>
    <property type="molecule type" value="Genomic_DNA"/>
</dbReference>
<name>A0A368DPV8_9PROT</name>
<evidence type="ECO:0000256" key="3">
    <source>
        <dbReference type="ARBA" id="ARBA00022553"/>
    </source>
</evidence>
<gene>
    <name evidence="9" type="ORF">DBW71_03895</name>
</gene>
<accession>A0A368DPV8</accession>
<organism evidence="9 10">
    <name type="scientific">PS1 clade bacterium</name>
    <dbReference type="NCBI Taxonomy" id="2175152"/>
    <lineage>
        <taxon>Bacteria</taxon>
        <taxon>Pseudomonadati</taxon>
        <taxon>Pseudomonadota</taxon>
        <taxon>Alphaproteobacteria</taxon>
        <taxon>PS1 clade</taxon>
    </lineage>
</organism>
<dbReference type="InterPro" id="IPR036097">
    <property type="entry name" value="HisK_dim/P_sf"/>
</dbReference>
<evidence type="ECO:0000313" key="10">
    <source>
        <dbReference type="Proteomes" id="UP000253570"/>
    </source>
</evidence>
<dbReference type="PANTHER" id="PTHR43047">
    <property type="entry name" value="TWO-COMPONENT HISTIDINE PROTEIN KINASE"/>
    <property type="match status" value="1"/>
</dbReference>
<dbReference type="PROSITE" id="PS50109">
    <property type="entry name" value="HIS_KIN"/>
    <property type="match status" value="1"/>
</dbReference>
<dbReference type="Pfam" id="PF00512">
    <property type="entry name" value="HisKA"/>
    <property type="match status" value="1"/>
</dbReference>
<keyword evidence="3" id="KW-0597">Phosphoprotein</keyword>
<keyword evidence="5 9" id="KW-0418">Kinase</keyword>
<dbReference type="SUPFAM" id="SSF55874">
    <property type="entry name" value="ATPase domain of HSP90 chaperone/DNA topoisomerase II/histidine kinase"/>
    <property type="match status" value="1"/>
</dbReference>
<dbReference type="Gene3D" id="3.30.565.10">
    <property type="entry name" value="Histidine kinase-like ATPase, C-terminal domain"/>
    <property type="match status" value="1"/>
</dbReference>
<dbReference type="PANTHER" id="PTHR43047:SF72">
    <property type="entry name" value="OSMOSENSING HISTIDINE PROTEIN KINASE SLN1"/>
    <property type="match status" value="1"/>
</dbReference>
<dbReference type="SMART" id="SM00388">
    <property type="entry name" value="HisKA"/>
    <property type="match status" value="1"/>
</dbReference>
<dbReference type="AlphaFoldDB" id="A0A368DPV8"/>
<feature type="domain" description="Histidine kinase" evidence="8">
    <location>
        <begin position="388"/>
        <end position="605"/>
    </location>
</feature>
<dbReference type="InterPro" id="IPR036890">
    <property type="entry name" value="HATPase_C_sf"/>
</dbReference>
<comment type="catalytic activity">
    <reaction evidence="1">
        <text>ATP + protein L-histidine = ADP + protein N-phospho-L-histidine.</text>
        <dbReference type="EC" id="2.7.13.3"/>
    </reaction>
</comment>
<dbReference type="Pfam" id="PF02518">
    <property type="entry name" value="HATPase_c"/>
    <property type="match status" value="1"/>
</dbReference>
<evidence type="ECO:0000256" key="7">
    <source>
        <dbReference type="SAM" id="Phobius"/>
    </source>
</evidence>
<dbReference type="InterPro" id="IPR005467">
    <property type="entry name" value="His_kinase_dom"/>
</dbReference>
<comment type="caution">
    <text evidence="9">The sequence shown here is derived from an EMBL/GenBank/DDBJ whole genome shotgun (WGS) entry which is preliminary data.</text>
</comment>
<keyword evidence="6" id="KW-0175">Coiled coil</keyword>
<dbReference type="InterPro" id="IPR003594">
    <property type="entry name" value="HATPase_dom"/>
</dbReference>
<dbReference type="InterPro" id="IPR003661">
    <property type="entry name" value="HisK_dim/P_dom"/>
</dbReference>
<evidence type="ECO:0000256" key="2">
    <source>
        <dbReference type="ARBA" id="ARBA00012438"/>
    </source>
</evidence>
<sequence>MQLGENRPAVNTQSKLRDVCFSVGLTSYLILTCFFMFSYIGTSLSIPKIGTDNLYIGLIISNLVLISFLYLSKNYNNRIKYRLQKEVSILENYLNLLSNKKQSIFFAWDIKNKNIYISKNKFSVDNPPINNAIKFEEFVKKVSYTENSFYQIANDIIAKNKSLVDIDFKYQTNLSNKWYNLKGEVISETRDKVFLFGLMIDITIDKNQEINYDKTQATLAEVINSLPISFALWNSRDKLEMCNNKFREFYSLAPSITKFGSAKSEIFNLSTKAIFEQNITSVHQNRSKNIKEIKEIQLRDKRWLLATNIITASGYNASVAFDISDQKINENKLLKNENDLINKVEELDNLRRKQDIQSKQLIELAEKYNSEKNNFEELENDKSKFLLNMSHELRTPLNAIIGFAELLKNKKYNDSEKIHEYADYIHSSGGELLEIISNIQEMSHLEKEDVKINKSNQKIINIIDEVLDGFHNDLIKKNIKVINNFDFQGSLYCNRVALKQVITNIMSNSIKYNKVSGCINIQSSTGNGWLKLEIIDNGHGITKDKLASIFRPFNKSRKLAIVNQEGSGLGLPITKTLLDTHDGTININSNIGKGTTVAISLPLISENTGYIPRKLA</sequence>
<feature type="coiled-coil region" evidence="6">
    <location>
        <begin position="333"/>
        <end position="388"/>
    </location>
</feature>
<keyword evidence="7" id="KW-0812">Transmembrane</keyword>
<evidence type="ECO:0000313" key="9">
    <source>
        <dbReference type="EMBL" id="RCL73245.1"/>
    </source>
</evidence>
<evidence type="ECO:0000256" key="1">
    <source>
        <dbReference type="ARBA" id="ARBA00000085"/>
    </source>
</evidence>
<protein>
    <recommendedName>
        <fullName evidence="2">histidine kinase</fullName>
        <ecNumber evidence="2">2.7.13.3</ecNumber>
    </recommendedName>
</protein>
<dbReference type="CDD" id="cd00082">
    <property type="entry name" value="HisKA"/>
    <property type="match status" value="1"/>
</dbReference>
<dbReference type="GO" id="GO:0009927">
    <property type="term" value="F:histidine phosphotransfer kinase activity"/>
    <property type="evidence" value="ECO:0007669"/>
    <property type="project" value="TreeGrafter"/>
</dbReference>
<evidence type="ECO:0000256" key="6">
    <source>
        <dbReference type="SAM" id="Coils"/>
    </source>
</evidence>
<keyword evidence="7" id="KW-1133">Transmembrane helix</keyword>
<feature type="transmembrane region" description="Helical" evidence="7">
    <location>
        <begin position="21"/>
        <end position="42"/>
    </location>
</feature>
<dbReference type="PRINTS" id="PR00344">
    <property type="entry name" value="BCTRLSENSOR"/>
</dbReference>
<keyword evidence="7" id="KW-0472">Membrane</keyword>
<dbReference type="GO" id="GO:0005886">
    <property type="term" value="C:plasma membrane"/>
    <property type="evidence" value="ECO:0007669"/>
    <property type="project" value="TreeGrafter"/>
</dbReference>
<evidence type="ECO:0000259" key="8">
    <source>
        <dbReference type="PROSITE" id="PS50109"/>
    </source>
</evidence>
<proteinExistence type="predicted"/>
<reference evidence="9 10" key="1">
    <citation type="journal article" date="2018" name="Microbiome">
        <title>Fine metagenomic profile of the Mediterranean stratified and mixed water columns revealed by assembly and recruitment.</title>
        <authorList>
            <person name="Haro-Moreno J.M."/>
            <person name="Lopez-Perez M."/>
            <person name="De La Torre J.R."/>
            <person name="Picazo A."/>
            <person name="Camacho A."/>
            <person name="Rodriguez-Valera F."/>
        </authorList>
    </citation>
    <scope>NUCLEOTIDE SEQUENCE [LARGE SCALE GENOMIC DNA]</scope>
    <source>
        <strain evidence="9">MED-G57</strain>
    </source>
</reference>
<dbReference type="SUPFAM" id="SSF47384">
    <property type="entry name" value="Homodimeric domain of signal transducing histidine kinase"/>
    <property type="match status" value="1"/>
</dbReference>
<dbReference type="Gene3D" id="1.10.287.130">
    <property type="match status" value="1"/>
</dbReference>
<dbReference type="EC" id="2.7.13.3" evidence="2"/>
<evidence type="ECO:0000256" key="5">
    <source>
        <dbReference type="ARBA" id="ARBA00022777"/>
    </source>
</evidence>
<feature type="transmembrane region" description="Helical" evidence="7">
    <location>
        <begin position="54"/>
        <end position="72"/>
    </location>
</feature>
<dbReference type="SMART" id="SM00387">
    <property type="entry name" value="HATPase_c"/>
    <property type="match status" value="1"/>
</dbReference>
<dbReference type="InterPro" id="IPR004358">
    <property type="entry name" value="Sig_transdc_His_kin-like_C"/>
</dbReference>
<dbReference type="Proteomes" id="UP000253570">
    <property type="component" value="Unassembled WGS sequence"/>
</dbReference>